<dbReference type="Gene3D" id="3.90.180.10">
    <property type="entry name" value="Medium-chain alcohol dehydrogenases, catalytic domain"/>
    <property type="match status" value="1"/>
</dbReference>
<dbReference type="InterPro" id="IPR011032">
    <property type="entry name" value="GroES-like_sf"/>
</dbReference>
<dbReference type="Pfam" id="PF00107">
    <property type="entry name" value="ADH_zinc_N"/>
    <property type="match status" value="1"/>
</dbReference>
<dbReference type="Proteomes" id="UP000272400">
    <property type="component" value="Unassembled WGS sequence"/>
</dbReference>
<reference evidence="2 3" key="1">
    <citation type="submission" date="2018-11" db="EMBL/GenBank/DDBJ databases">
        <title>Sequencing the genomes of 1000 actinobacteria strains.</title>
        <authorList>
            <person name="Klenk H.-P."/>
        </authorList>
    </citation>
    <scope>NUCLEOTIDE SEQUENCE [LARGE SCALE GENOMIC DNA]</scope>
    <source>
        <strain evidence="2 3">DSM 44254</strain>
    </source>
</reference>
<dbReference type="OrthoDB" id="4190732at2"/>
<dbReference type="PANTHER" id="PTHR43677">
    <property type="entry name" value="SHORT-CHAIN DEHYDROGENASE/REDUCTASE"/>
    <property type="match status" value="1"/>
</dbReference>
<dbReference type="RefSeq" id="WP_123669420.1">
    <property type="nucleotide sequence ID" value="NZ_RJKE01000001.1"/>
</dbReference>
<dbReference type="EMBL" id="RJKE01000001">
    <property type="protein sequence ID" value="ROO90479.1"/>
    <property type="molecule type" value="Genomic_DNA"/>
</dbReference>
<dbReference type="PANTHER" id="PTHR43677:SF4">
    <property type="entry name" value="QUINONE OXIDOREDUCTASE-LIKE PROTEIN 2"/>
    <property type="match status" value="1"/>
</dbReference>
<dbReference type="SUPFAM" id="SSF50129">
    <property type="entry name" value="GroES-like"/>
    <property type="match status" value="1"/>
</dbReference>
<evidence type="ECO:0000313" key="3">
    <source>
        <dbReference type="Proteomes" id="UP000272400"/>
    </source>
</evidence>
<dbReference type="SUPFAM" id="SSF51735">
    <property type="entry name" value="NAD(P)-binding Rossmann-fold domains"/>
    <property type="match status" value="1"/>
</dbReference>
<dbReference type="Gene3D" id="3.40.50.720">
    <property type="entry name" value="NAD(P)-binding Rossmann-like Domain"/>
    <property type="match status" value="1"/>
</dbReference>
<dbReference type="InterPro" id="IPR020843">
    <property type="entry name" value="ER"/>
</dbReference>
<dbReference type="SMART" id="SM00829">
    <property type="entry name" value="PKS_ER"/>
    <property type="match status" value="1"/>
</dbReference>
<proteinExistence type="predicted"/>
<feature type="domain" description="Enoyl reductase (ER)" evidence="1">
    <location>
        <begin position="7"/>
        <end position="318"/>
    </location>
</feature>
<dbReference type="GO" id="GO:0016491">
    <property type="term" value="F:oxidoreductase activity"/>
    <property type="evidence" value="ECO:0007669"/>
    <property type="project" value="InterPro"/>
</dbReference>
<accession>A0A3N1DAF3</accession>
<dbReference type="AlphaFoldDB" id="A0A3N1DAF3"/>
<gene>
    <name evidence="2" type="ORF">EDD29_8206</name>
</gene>
<name>A0A3N1DAF3_9ACTN</name>
<comment type="caution">
    <text evidence="2">The sequence shown here is derived from an EMBL/GenBank/DDBJ whole genome shotgun (WGS) entry which is preliminary data.</text>
</comment>
<keyword evidence="3" id="KW-1185">Reference proteome</keyword>
<dbReference type="InterPro" id="IPR051397">
    <property type="entry name" value="Zn-ADH-like_protein"/>
</dbReference>
<dbReference type="InterPro" id="IPR036291">
    <property type="entry name" value="NAD(P)-bd_dom_sf"/>
</dbReference>
<dbReference type="CDD" id="cd08241">
    <property type="entry name" value="QOR1"/>
    <property type="match status" value="1"/>
</dbReference>
<sequence length="320" mass="32951">MVQLVVEELGSVTFVEAEAPDPGPGQVRVDVGAAGVNYVDGLLIQGKYQIKPPLPFTPGSEIAGTVSALGEGVEGFAIGDRVLAMCGFGGFSSQVVIPANTAVHVPEKLDFARAATFTQSYCTALFALRERVGLRPGETVLALGAGSGVGLAAVQVAVALGARVLAAASSPEKRDLSLAAGAEAVVDTASPDAVKAAARDFAEGGVDVVFDPVGGELAPATLRALRDFGRYTVIGFTAGIPSVPLNQVLLRNRNVVGVDWGFWALNHPVAQRELLEDALAMVADGRLDPVAPQERPLTEIEGALADLAARRVAGKIALIP</sequence>
<dbReference type="InterPro" id="IPR013154">
    <property type="entry name" value="ADH-like_N"/>
</dbReference>
<dbReference type="Pfam" id="PF08240">
    <property type="entry name" value="ADH_N"/>
    <property type="match status" value="1"/>
</dbReference>
<evidence type="ECO:0000259" key="1">
    <source>
        <dbReference type="SMART" id="SM00829"/>
    </source>
</evidence>
<protein>
    <submittedName>
        <fullName evidence="2">NADPH2:quinone reductase</fullName>
    </submittedName>
</protein>
<dbReference type="InterPro" id="IPR013149">
    <property type="entry name" value="ADH-like_C"/>
</dbReference>
<evidence type="ECO:0000313" key="2">
    <source>
        <dbReference type="EMBL" id="ROO90479.1"/>
    </source>
</evidence>
<organism evidence="2 3">
    <name type="scientific">Actinocorallia herbida</name>
    <dbReference type="NCBI Taxonomy" id="58109"/>
    <lineage>
        <taxon>Bacteria</taxon>
        <taxon>Bacillati</taxon>
        <taxon>Actinomycetota</taxon>
        <taxon>Actinomycetes</taxon>
        <taxon>Streptosporangiales</taxon>
        <taxon>Thermomonosporaceae</taxon>
        <taxon>Actinocorallia</taxon>
    </lineage>
</organism>